<evidence type="ECO:0008006" key="3">
    <source>
        <dbReference type="Google" id="ProtNLM"/>
    </source>
</evidence>
<dbReference type="RefSeq" id="WP_015440601.1">
    <property type="nucleotide sequence ID" value="NC_020520.1"/>
</dbReference>
<accession>A0A6C7DYL4</accession>
<gene>
    <name evidence="1" type="ORF">YM304_10400</name>
</gene>
<dbReference type="KEGG" id="aym:YM304_10400"/>
<organism evidence="1 2">
    <name type="scientific">Ilumatobacter coccineus (strain NBRC 103263 / KCTC 29153 / YM16-304)</name>
    <dbReference type="NCBI Taxonomy" id="1313172"/>
    <lineage>
        <taxon>Bacteria</taxon>
        <taxon>Bacillati</taxon>
        <taxon>Actinomycetota</taxon>
        <taxon>Acidimicrobiia</taxon>
        <taxon>Acidimicrobiales</taxon>
        <taxon>Ilumatobacteraceae</taxon>
        <taxon>Ilumatobacter</taxon>
    </lineage>
</organism>
<protein>
    <recommendedName>
        <fullName evidence="3">FHA domain-containing protein</fullName>
    </recommendedName>
</protein>
<evidence type="ECO:0000313" key="1">
    <source>
        <dbReference type="EMBL" id="BAN01354.1"/>
    </source>
</evidence>
<sequence>MQLEIDFCGEAIAVDRLPFTIGRDADFVIDDNPYLHRRFLQLFVDGNGVPMIGNTGSQLVATLSDADGRMEAMLGPGAVMPIVHADTLVRFQAGSTQYEFVVERADVGELPELADPDDDGTATMGRIELTRDQKLLVLSIAESALRVGSNAAAHIPTTAEAARRIGWKTTKYNRKLDNVCEKLARLGIRGLHGDSGSHASNRKARLVEYVLSSRIVTRDDLWLLDDELTSTES</sequence>
<dbReference type="AlphaFoldDB" id="A0A6C7DYL4"/>
<dbReference type="EMBL" id="AP012057">
    <property type="protein sequence ID" value="BAN01354.1"/>
    <property type="molecule type" value="Genomic_DNA"/>
</dbReference>
<evidence type="ECO:0000313" key="2">
    <source>
        <dbReference type="Proteomes" id="UP000011863"/>
    </source>
</evidence>
<proteinExistence type="predicted"/>
<name>A0A6C7DYL4_ILUCY</name>
<keyword evidence="2" id="KW-1185">Reference proteome</keyword>
<reference evidence="1 2" key="1">
    <citation type="journal article" date="2013" name="Int. J. Syst. Evol. Microbiol.">
        <title>Ilumatobacter nonamiense sp. nov. and Ilumatobacter coccineum sp. nov., isolated from seashore sand.</title>
        <authorList>
            <person name="Matsumoto A."/>
            <person name="Kasai H."/>
            <person name="Matsuo Y."/>
            <person name="Shizuri Y."/>
            <person name="Ichikawa N."/>
            <person name="Fujita N."/>
            <person name="Omura S."/>
            <person name="Takahashi Y."/>
        </authorList>
    </citation>
    <scope>NUCLEOTIDE SEQUENCE [LARGE SCALE GENOMIC DNA]</scope>
    <source>
        <strain evidence="2">NBRC 103263 / KCTC 29153 / YM16-304</strain>
    </source>
</reference>
<dbReference type="Proteomes" id="UP000011863">
    <property type="component" value="Chromosome"/>
</dbReference>
<dbReference type="OrthoDB" id="5000691at2"/>